<proteinExistence type="predicted"/>
<evidence type="ECO:0000313" key="1">
    <source>
        <dbReference type="EMBL" id="KAA8900477.1"/>
    </source>
</evidence>
<accession>A0A642UJY2</accession>
<keyword evidence="2" id="KW-1185">Reference proteome</keyword>
<reference evidence="1" key="1">
    <citation type="journal article" date="2019" name="G3 (Bethesda)">
        <title>Genome Assemblies of Two Rare Opportunistic Yeast Pathogens: Diutina rugosa (syn. Candida rugosa) and Trichomonascus ciferrii (syn. Candida ciferrii).</title>
        <authorList>
            <person name="Mixao V."/>
            <person name="Saus E."/>
            <person name="Hansen A.P."/>
            <person name="Lass-Florl C."/>
            <person name="Gabaldon T."/>
        </authorList>
    </citation>
    <scope>NUCLEOTIDE SEQUENCE</scope>
    <source>
        <strain evidence="1">CBS 4856</strain>
    </source>
</reference>
<evidence type="ECO:0000313" key="2">
    <source>
        <dbReference type="Proteomes" id="UP000761534"/>
    </source>
</evidence>
<gene>
    <name evidence="1" type="ORF">TRICI_006205</name>
</gene>
<dbReference type="EMBL" id="SWFS01000501">
    <property type="protein sequence ID" value="KAA8900477.1"/>
    <property type="molecule type" value="Genomic_DNA"/>
</dbReference>
<dbReference type="Proteomes" id="UP000761534">
    <property type="component" value="Unassembled WGS sequence"/>
</dbReference>
<dbReference type="OrthoDB" id="3366231at2759"/>
<protein>
    <submittedName>
        <fullName evidence="1">Uncharacterized protein</fullName>
    </submittedName>
</protein>
<name>A0A642UJY2_9ASCO</name>
<sequence length="168" mass="18993">MEDPSEIDNYISAEIPDPNTDTQLFNMVTTHMTHVEGNRVLPLKSWLTTNSCCDINFSRTQPPFAYQLTCTIYASWDFNTSHACEGEKCYTNQNVASYNPLLLRLFDCHINVIPVTNDLVGKYCMKYLFKGAPNNSANFTYSSNDETGQQKEIPELINGRILSSNEAT</sequence>
<comment type="caution">
    <text evidence="1">The sequence shown here is derived from an EMBL/GenBank/DDBJ whole genome shotgun (WGS) entry which is preliminary data.</text>
</comment>
<organism evidence="1 2">
    <name type="scientific">Trichomonascus ciferrii</name>
    <dbReference type="NCBI Taxonomy" id="44093"/>
    <lineage>
        <taxon>Eukaryota</taxon>
        <taxon>Fungi</taxon>
        <taxon>Dikarya</taxon>
        <taxon>Ascomycota</taxon>
        <taxon>Saccharomycotina</taxon>
        <taxon>Dipodascomycetes</taxon>
        <taxon>Dipodascales</taxon>
        <taxon>Trichomonascaceae</taxon>
        <taxon>Trichomonascus</taxon>
        <taxon>Trichomonascus ciferrii complex</taxon>
    </lineage>
</organism>
<dbReference type="AlphaFoldDB" id="A0A642UJY2"/>
<dbReference type="VEuPathDB" id="FungiDB:TRICI_006205"/>